<keyword evidence="10" id="KW-1185">Reference proteome</keyword>
<keyword evidence="6 7" id="KW-0472">Membrane</keyword>
<gene>
    <name evidence="9" type="ORF">IC234_11190</name>
</gene>
<accession>A0ABR8JV81</accession>
<organism evidence="9 10">
    <name type="scientific">Hymenobacter armeniacus</name>
    <dbReference type="NCBI Taxonomy" id="2771358"/>
    <lineage>
        <taxon>Bacteria</taxon>
        <taxon>Pseudomonadati</taxon>
        <taxon>Bacteroidota</taxon>
        <taxon>Cytophagia</taxon>
        <taxon>Cytophagales</taxon>
        <taxon>Hymenobacteraceae</taxon>
        <taxon>Hymenobacter</taxon>
    </lineage>
</organism>
<evidence type="ECO:0000256" key="6">
    <source>
        <dbReference type="ARBA" id="ARBA00023136"/>
    </source>
</evidence>
<dbReference type="PANTHER" id="PTHR43867">
    <property type="entry name" value="CELLULOSE SYNTHASE CATALYTIC SUBUNIT A [UDP-FORMING]"/>
    <property type="match status" value="1"/>
</dbReference>
<dbReference type="SUPFAM" id="SSF53448">
    <property type="entry name" value="Nucleotide-diphospho-sugar transferases"/>
    <property type="match status" value="1"/>
</dbReference>
<evidence type="ECO:0000313" key="9">
    <source>
        <dbReference type="EMBL" id="MBD2722688.1"/>
    </source>
</evidence>
<dbReference type="Pfam" id="PF13632">
    <property type="entry name" value="Glyco_trans_2_3"/>
    <property type="match status" value="1"/>
</dbReference>
<reference evidence="9 10" key="1">
    <citation type="submission" date="2020-09" db="EMBL/GenBank/DDBJ databases">
        <authorList>
            <person name="Kim M.K."/>
        </authorList>
    </citation>
    <scope>NUCLEOTIDE SEQUENCE [LARGE SCALE GENOMIC DNA]</scope>
    <source>
        <strain evidence="9 10">BT189</strain>
    </source>
</reference>
<feature type="domain" description="Glycosyltransferase 2-like" evidence="8">
    <location>
        <begin position="173"/>
        <end position="361"/>
    </location>
</feature>
<feature type="transmembrane region" description="Helical" evidence="7">
    <location>
        <begin position="53"/>
        <end position="77"/>
    </location>
</feature>
<evidence type="ECO:0000256" key="7">
    <source>
        <dbReference type="SAM" id="Phobius"/>
    </source>
</evidence>
<keyword evidence="4 7" id="KW-0812">Transmembrane</keyword>
<dbReference type="Proteomes" id="UP000606003">
    <property type="component" value="Unassembled WGS sequence"/>
</dbReference>
<proteinExistence type="predicted"/>
<keyword evidence="3" id="KW-0808">Transferase</keyword>
<feature type="transmembrane region" description="Helical" evidence="7">
    <location>
        <begin position="333"/>
        <end position="358"/>
    </location>
</feature>
<keyword evidence="2" id="KW-0328">Glycosyltransferase</keyword>
<dbReference type="InterPro" id="IPR029044">
    <property type="entry name" value="Nucleotide-diphossugar_trans"/>
</dbReference>
<feature type="transmembrane region" description="Helical" evidence="7">
    <location>
        <begin position="410"/>
        <end position="428"/>
    </location>
</feature>
<feature type="transmembrane region" description="Helical" evidence="7">
    <location>
        <begin position="489"/>
        <end position="508"/>
    </location>
</feature>
<evidence type="ECO:0000256" key="4">
    <source>
        <dbReference type="ARBA" id="ARBA00022692"/>
    </source>
</evidence>
<dbReference type="InterPro" id="IPR001173">
    <property type="entry name" value="Glyco_trans_2-like"/>
</dbReference>
<evidence type="ECO:0000256" key="3">
    <source>
        <dbReference type="ARBA" id="ARBA00022679"/>
    </source>
</evidence>
<evidence type="ECO:0000256" key="1">
    <source>
        <dbReference type="ARBA" id="ARBA00004141"/>
    </source>
</evidence>
<dbReference type="InterPro" id="IPR050321">
    <property type="entry name" value="Glycosyltr_2/OpgH_subfam"/>
</dbReference>
<dbReference type="CDD" id="cd06421">
    <property type="entry name" value="CESA_CelA_like"/>
    <property type="match status" value="1"/>
</dbReference>
<sequence>MRKTDNAALWEFREAATSTFARKATLASLMVAGVFSIGRLADWWFREEHVASLPLYLLLTFIFWWGIARMVIVWVSYLRISKPRWQAPQDGLRVAIFTTSSPGEPLSMFEKTLEACARISYPHTTYLLDDTQDPRFREAAERHGAVWLELVGLPGAKAGKINAALQRTTEDFVLVLDPDHIPFPNFLDEVLGYFRDPQVGYVQVAQAYYNQYRSFTARAAAEQTYGFYGPTQMGMHGLNCAVAIGANCTFRRAALDSIGGHGIGLAEDLITAIRIHAAQWKSIYSPIVVSRGLVPEDLGSFCKQQLKWARGVQEVLFAEVPRLWPKLSFWQRVSYLTVGTYYLSGLTTALFLLIPYLYFWFGWLPANMDFFGFLDHWLPVGLVSLSIYVFVQRWLCHPEAERGLHWRGTFLKFACWPVFFMGFVLSIWDGEIPYIPTAKRAVKQFTPFVRPLLVHQVLFVATLAYVVVRRFYYTPEARLELTSANTWGMVLFAALAFFMTLGGLYAAYQSLKTKAEDPWASVDLTRITDRLQPARKHKSAA</sequence>
<evidence type="ECO:0000313" key="10">
    <source>
        <dbReference type="Proteomes" id="UP000606003"/>
    </source>
</evidence>
<dbReference type="RefSeq" id="WP_190924512.1">
    <property type="nucleotide sequence ID" value="NZ_JACXAC010000003.1"/>
</dbReference>
<feature type="transmembrane region" description="Helical" evidence="7">
    <location>
        <begin position="370"/>
        <end position="390"/>
    </location>
</feature>
<feature type="transmembrane region" description="Helical" evidence="7">
    <location>
        <begin position="20"/>
        <end position="41"/>
    </location>
</feature>
<dbReference type="PANTHER" id="PTHR43867:SF2">
    <property type="entry name" value="CELLULOSE SYNTHASE CATALYTIC SUBUNIT A [UDP-FORMING]"/>
    <property type="match status" value="1"/>
</dbReference>
<dbReference type="EMBL" id="JACXAC010000003">
    <property type="protein sequence ID" value="MBD2722688.1"/>
    <property type="molecule type" value="Genomic_DNA"/>
</dbReference>
<comment type="subcellular location">
    <subcellularLocation>
        <location evidence="1">Membrane</location>
        <topology evidence="1">Multi-pass membrane protein</topology>
    </subcellularLocation>
</comment>
<evidence type="ECO:0000259" key="8">
    <source>
        <dbReference type="Pfam" id="PF13632"/>
    </source>
</evidence>
<protein>
    <submittedName>
        <fullName evidence="9">Glycosyltransferase</fullName>
    </submittedName>
</protein>
<evidence type="ECO:0000256" key="5">
    <source>
        <dbReference type="ARBA" id="ARBA00022989"/>
    </source>
</evidence>
<dbReference type="Gene3D" id="3.90.550.10">
    <property type="entry name" value="Spore Coat Polysaccharide Biosynthesis Protein SpsA, Chain A"/>
    <property type="match status" value="1"/>
</dbReference>
<evidence type="ECO:0000256" key="2">
    <source>
        <dbReference type="ARBA" id="ARBA00022676"/>
    </source>
</evidence>
<comment type="caution">
    <text evidence="9">The sequence shown here is derived from an EMBL/GenBank/DDBJ whole genome shotgun (WGS) entry which is preliminary data.</text>
</comment>
<name>A0ABR8JV81_9BACT</name>
<keyword evidence="5 7" id="KW-1133">Transmembrane helix</keyword>
<feature type="transmembrane region" description="Helical" evidence="7">
    <location>
        <begin position="448"/>
        <end position="468"/>
    </location>
</feature>